<reference evidence="2 3" key="1">
    <citation type="submission" date="2021-04" db="EMBL/GenBank/DDBJ databases">
        <authorList>
            <person name="Bliznina A."/>
        </authorList>
    </citation>
    <scope>NUCLEOTIDE SEQUENCE [LARGE SCALE GENOMIC DNA]</scope>
</reference>
<evidence type="ECO:0000313" key="2">
    <source>
        <dbReference type="EMBL" id="CAG5099396.1"/>
    </source>
</evidence>
<sequence length="191" mass="20970">MLFRELETGKKNDIMFSEGPDFHCIVSDSIFWANDNMRELIKAFLIGAMDQLKLQSAPNSDTSDPASQGTPSKGTSSQGVASQGAASEGAASQAAASQNGPLWRDIPCVQMDTLPDFQKMVLMLPPQEWAQEGLPSWMYPSCLKHGFVCNNHKVANKYIHFQLTGPDEVKMLQGTIQLRDGPGPRVEFPLL</sequence>
<evidence type="ECO:0000313" key="3">
    <source>
        <dbReference type="Proteomes" id="UP001158576"/>
    </source>
</evidence>
<dbReference type="Proteomes" id="UP001158576">
    <property type="component" value="Chromosome XSR"/>
</dbReference>
<feature type="compositionally biased region" description="Low complexity" evidence="1">
    <location>
        <begin position="74"/>
        <end position="96"/>
    </location>
</feature>
<proteinExistence type="predicted"/>
<protein>
    <submittedName>
        <fullName evidence="2">Oidioi.mRNA.OKI2018_I69.XSR.g16508.t1.cds</fullName>
    </submittedName>
</protein>
<accession>A0ABN7SMP4</accession>
<evidence type="ECO:0000256" key="1">
    <source>
        <dbReference type="SAM" id="MobiDB-lite"/>
    </source>
</evidence>
<organism evidence="2 3">
    <name type="scientific">Oikopleura dioica</name>
    <name type="common">Tunicate</name>
    <dbReference type="NCBI Taxonomy" id="34765"/>
    <lineage>
        <taxon>Eukaryota</taxon>
        <taxon>Metazoa</taxon>
        <taxon>Chordata</taxon>
        <taxon>Tunicata</taxon>
        <taxon>Appendicularia</taxon>
        <taxon>Copelata</taxon>
        <taxon>Oikopleuridae</taxon>
        <taxon>Oikopleura</taxon>
    </lineage>
</organism>
<gene>
    <name evidence="2" type="ORF">OKIOD_LOCUS8066</name>
</gene>
<name>A0ABN7SMP4_OIKDI</name>
<keyword evidence="3" id="KW-1185">Reference proteome</keyword>
<dbReference type="EMBL" id="OU015569">
    <property type="protein sequence ID" value="CAG5099396.1"/>
    <property type="molecule type" value="Genomic_DNA"/>
</dbReference>
<feature type="compositionally biased region" description="Polar residues" evidence="1">
    <location>
        <begin position="56"/>
        <end position="73"/>
    </location>
</feature>
<feature type="region of interest" description="Disordered" evidence="1">
    <location>
        <begin position="56"/>
        <end position="96"/>
    </location>
</feature>